<feature type="transmembrane region" description="Helical" evidence="2">
    <location>
        <begin position="91"/>
        <end position="115"/>
    </location>
</feature>
<feature type="region of interest" description="Disordered" evidence="1">
    <location>
        <begin position="143"/>
        <end position="165"/>
    </location>
</feature>
<reference evidence="3 4" key="1">
    <citation type="journal article" date="2012" name="ISME J.">
        <title>Nitrification expanded: discovery, physiology and genomics of a nitrite-oxidizing bacterium from the phylum Chloroflexi.</title>
        <authorList>
            <person name="Sorokin D.Y."/>
            <person name="Lucker S."/>
            <person name="Vejmelkova D."/>
            <person name="Kostrikina N.A."/>
            <person name="Kleerebezem R."/>
            <person name="Rijpstra W.I."/>
            <person name="Damste J.S."/>
            <person name="Le Paslier D."/>
            <person name="Muyzer G."/>
            <person name="Wagner M."/>
            <person name="van Loosdrecht M.C."/>
            <person name="Daims H."/>
        </authorList>
    </citation>
    <scope>NUCLEOTIDE SEQUENCE [LARGE SCALE GENOMIC DNA]</scope>
    <source>
        <strain evidence="4">none</strain>
    </source>
</reference>
<gene>
    <name evidence="3" type="ORF">NITHO_930001</name>
</gene>
<proteinExistence type="predicted"/>
<sequence length="386" mass="40189">MLVDEQAPDATGWERSHLNECAGCQARFNRILADSRAGADLMGRLAPVASAPDPILAYRRMRAQRAPASARLSPSKGASVMNRFFGAPHRGALAGLVVVALLAVAIAVAPLGTLASDFLNQFRVQQFAAITIPVDMAQFQQHDGAKAGAPAEHTGDAAATGEHGPAEFNGMGAFTSTFTKDSSRKVGSVADANAHLGGTLLSPSSLPEGFASVQPQVYVSDAGTATYKMDVAKARQDLSGRGIDASGLPDPATTPDVTFTANIPASAALTYQAGDKHFLVGQMASPSLDIPSSVNVEVLRNALLAMPDLPQDVVAQIRSVRDWQHTLIIPVPKDAKTSQKTVHGAPALLISDEQGTVVLWQKGGILHGVGGQATPDDVMATANSLH</sequence>
<keyword evidence="2" id="KW-1133">Transmembrane helix</keyword>
<evidence type="ECO:0000256" key="1">
    <source>
        <dbReference type="SAM" id="MobiDB-lite"/>
    </source>
</evidence>
<evidence type="ECO:0000313" key="3">
    <source>
        <dbReference type="EMBL" id="CCF86241.1"/>
    </source>
</evidence>
<organism evidence="3 4">
    <name type="scientific">Nitrolancea hollandica Lb</name>
    <dbReference type="NCBI Taxonomy" id="1129897"/>
    <lineage>
        <taxon>Bacteria</taxon>
        <taxon>Pseudomonadati</taxon>
        <taxon>Thermomicrobiota</taxon>
        <taxon>Thermomicrobia</taxon>
        <taxon>Sphaerobacterales</taxon>
        <taxon>Sphaerobacterineae</taxon>
        <taxon>Sphaerobacteraceae</taxon>
        <taxon>Nitrolancea</taxon>
    </lineage>
</organism>
<dbReference type="AlphaFoldDB" id="I4ENH8"/>
<evidence type="ECO:0000256" key="2">
    <source>
        <dbReference type="SAM" id="Phobius"/>
    </source>
</evidence>
<evidence type="ECO:0000313" key="4">
    <source>
        <dbReference type="Proteomes" id="UP000004221"/>
    </source>
</evidence>
<accession>I4ENH8</accession>
<name>I4ENH8_9BACT</name>
<protein>
    <submittedName>
        <fullName evidence="3">Putative transmembrane anti-sigma factor</fullName>
    </submittedName>
</protein>
<dbReference type="Proteomes" id="UP000004221">
    <property type="component" value="Unassembled WGS sequence"/>
</dbReference>
<keyword evidence="2" id="KW-0472">Membrane</keyword>
<dbReference type="EMBL" id="CAGS01000730">
    <property type="protein sequence ID" value="CCF86241.1"/>
    <property type="molecule type" value="Genomic_DNA"/>
</dbReference>
<keyword evidence="2 3" id="KW-0812">Transmembrane</keyword>
<keyword evidence="4" id="KW-1185">Reference proteome</keyword>
<comment type="caution">
    <text evidence="3">The sequence shown here is derived from an EMBL/GenBank/DDBJ whole genome shotgun (WGS) entry which is preliminary data.</text>
</comment>